<name>A0A061SQU9_9RHOB</name>
<keyword evidence="2" id="KW-1185">Reference proteome</keyword>
<dbReference type="CDD" id="cd00586">
    <property type="entry name" value="4HBT"/>
    <property type="match status" value="1"/>
</dbReference>
<dbReference type="RefSeq" id="WP_037910955.1">
    <property type="nucleotide sequence ID" value="NZ_JEMU01000019.1"/>
</dbReference>
<dbReference type="Proteomes" id="UP000027337">
    <property type="component" value="Unassembled WGS sequence"/>
</dbReference>
<dbReference type="eggNOG" id="COG0824">
    <property type="taxonomic scope" value="Bacteria"/>
</dbReference>
<dbReference type="AlphaFoldDB" id="A0A061SQU9"/>
<accession>A0A061SQU9</accession>
<dbReference type="SUPFAM" id="SSF54637">
    <property type="entry name" value="Thioesterase/thiol ester dehydrase-isomerase"/>
    <property type="match status" value="1"/>
</dbReference>
<dbReference type="Gene3D" id="3.10.129.10">
    <property type="entry name" value="Hotdog Thioesterase"/>
    <property type="match status" value="1"/>
</dbReference>
<protein>
    <submittedName>
        <fullName evidence="1">Thioesterase</fullName>
    </submittedName>
</protein>
<organism evidence="1 2">
    <name type="scientific">Sulfitobacter mediterraneus</name>
    <dbReference type="NCBI Taxonomy" id="83219"/>
    <lineage>
        <taxon>Bacteria</taxon>
        <taxon>Pseudomonadati</taxon>
        <taxon>Pseudomonadota</taxon>
        <taxon>Alphaproteobacteria</taxon>
        <taxon>Rhodobacterales</taxon>
        <taxon>Roseobacteraceae</taxon>
        <taxon>Sulfitobacter</taxon>
    </lineage>
</organism>
<sequence>MAFTYRQKIKFRHCDPAGIVFYPRFFEMTNDTVEAFFEQELDFPFSQMHQASGIPTAQIEAKFQRPSRLGDVLDITLRCTRIGRSSLDLSYHAICGTEERFSATSTIVFIDAQGASTPWPDHIRSRLETHL</sequence>
<evidence type="ECO:0000313" key="1">
    <source>
        <dbReference type="EMBL" id="KAJ01804.1"/>
    </source>
</evidence>
<reference evidence="1 2" key="1">
    <citation type="journal article" date="2014" name="Genome Announc.">
        <title>Draft Genome Sequences of Two Isolates of the Roseobacter Group, Sulfitobacter sp. Strains 3SOLIMAR09 and 1FIGIMAR09, from Harbors of Mallorca Island (Mediterranean Sea).</title>
        <authorList>
            <person name="Mas-Llado M."/>
            <person name="Pina-Villalonga J.M."/>
            <person name="Brunet-Galmes I."/>
            <person name="Nogales B."/>
            <person name="Bosch R."/>
        </authorList>
    </citation>
    <scope>NUCLEOTIDE SEQUENCE [LARGE SCALE GENOMIC DNA]</scope>
    <source>
        <strain evidence="1 2">1FIGIMAR09</strain>
    </source>
</reference>
<dbReference type="InterPro" id="IPR029069">
    <property type="entry name" value="HotDog_dom_sf"/>
</dbReference>
<comment type="caution">
    <text evidence="1">The sequence shown here is derived from an EMBL/GenBank/DDBJ whole genome shotgun (WGS) entry which is preliminary data.</text>
</comment>
<dbReference type="Pfam" id="PF13279">
    <property type="entry name" value="4HBT_2"/>
    <property type="match status" value="1"/>
</dbReference>
<evidence type="ECO:0000313" key="2">
    <source>
        <dbReference type="Proteomes" id="UP000027337"/>
    </source>
</evidence>
<proteinExistence type="predicted"/>
<dbReference type="STRING" id="83219.PM02_17465"/>
<gene>
    <name evidence="1" type="ORF">PM02_17465</name>
</gene>
<dbReference type="EMBL" id="JEMU01000019">
    <property type="protein sequence ID" value="KAJ01804.1"/>
    <property type="molecule type" value="Genomic_DNA"/>
</dbReference>